<dbReference type="PROSITE" id="PS51257">
    <property type="entry name" value="PROKAR_LIPOPROTEIN"/>
    <property type="match status" value="1"/>
</dbReference>
<evidence type="ECO:0000313" key="1">
    <source>
        <dbReference type="EMBL" id="SFV89932.1"/>
    </source>
</evidence>
<name>A0A1W1E7I1_9ZZZZ</name>
<accession>A0A1W1E7I1</accession>
<organism evidence="1">
    <name type="scientific">hydrothermal vent metagenome</name>
    <dbReference type="NCBI Taxonomy" id="652676"/>
    <lineage>
        <taxon>unclassified sequences</taxon>
        <taxon>metagenomes</taxon>
        <taxon>ecological metagenomes</taxon>
    </lineage>
</organism>
<proteinExistence type="predicted"/>
<gene>
    <name evidence="1" type="ORF">MNB_SV-4-80</name>
</gene>
<reference evidence="1" key="1">
    <citation type="submission" date="2016-10" db="EMBL/GenBank/DDBJ databases">
        <authorList>
            <person name="de Groot N.N."/>
        </authorList>
    </citation>
    <scope>NUCLEOTIDE SEQUENCE</scope>
</reference>
<sequence length="117" mass="13727">MKRTIFLSLSAALLAGCSISEPSVTPHARVAHTAALPTSKEERFHTTIMQIAQSTQNNPNYHKMGLKSDMEKKWFKDLMYRLWDREITRKQFIEEGVKHYPSHRYEFTYIANAFQNY</sequence>
<dbReference type="AlphaFoldDB" id="A0A1W1E7I1"/>
<protein>
    <recommendedName>
        <fullName evidence="2">Lipoprotein</fullName>
    </recommendedName>
</protein>
<evidence type="ECO:0008006" key="2">
    <source>
        <dbReference type="Google" id="ProtNLM"/>
    </source>
</evidence>
<dbReference type="EMBL" id="FPIB01000005">
    <property type="protein sequence ID" value="SFV89932.1"/>
    <property type="molecule type" value="Genomic_DNA"/>
</dbReference>